<dbReference type="Gene3D" id="1.10.3720.10">
    <property type="entry name" value="MetI-like"/>
    <property type="match status" value="1"/>
</dbReference>
<dbReference type="InterPro" id="IPR000515">
    <property type="entry name" value="MetI-like"/>
</dbReference>
<gene>
    <name evidence="12" type="primary">tcyL_1</name>
    <name evidence="12" type="ORF">NCTC12195_04042</name>
</gene>
<dbReference type="InterPro" id="IPR043429">
    <property type="entry name" value="ArtM/GltK/GlnP/TcyL/YhdX-like"/>
</dbReference>
<accession>A0A380FJW3</accession>
<dbReference type="PANTHER" id="PTHR30614">
    <property type="entry name" value="MEMBRANE COMPONENT OF AMINO ACID ABC TRANSPORTER"/>
    <property type="match status" value="1"/>
</dbReference>
<evidence type="ECO:0000259" key="11">
    <source>
        <dbReference type="PROSITE" id="PS50928"/>
    </source>
</evidence>
<evidence type="ECO:0000313" key="12">
    <source>
        <dbReference type="EMBL" id="SUM34517.1"/>
    </source>
</evidence>
<dbReference type="GO" id="GO:0006865">
    <property type="term" value="P:amino acid transport"/>
    <property type="evidence" value="ECO:0007669"/>
    <property type="project" value="UniProtKB-KW"/>
</dbReference>
<evidence type="ECO:0000256" key="3">
    <source>
        <dbReference type="ARBA" id="ARBA00022475"/>
    </source>
</evidence>
<keyword evidence="2" id="KW-0813">Transport</keyword>
<sequence length="86" mass="9831">MSASINWIDLFLQVVQRLPLTLGIILLSLLFSIIIGFLLAVIRINKIPFLAPIVRVYLSFIRSTPLLVQLFFSIFCITSIIIIYSY</sequence>
<evidence type="ECO:0000256" key="2">
    <source>
        <dbReference type="ARBA" id="ARBA00022448"/>
    </source>
</evidence>
<organism evidence="12 13">
    <name type="scientific">Staphylococcus gallinarum</name>
    <dbReference type="NCBI Taxonomy" id="1293"/>
    <lineage>
        <taxon>Bacteria</taxon>
        <taxon>Bacillati</taxon>
        <taxon>Bacillota</taxon>
        <taxon>Bacilli</taxon>
        <taxon>Bacillales</taxon>
        <taxon>Staphylococcaceae</taxon>
        <taxon>Staphylococcus</taxon>
    </lineage>
</organism>
<evidence type="ECO:0000256" key="8">
    <source>
        <dbReference type="ARBA" id="ARBA00023112"/>
    </source>
</evidence>
<dbReference type="PROSITE" id="PS50928">
    <property type="entry name" value="ABC_TM1"/>
    <property type="match status" value="1"/>
</dbReference>
<dbReference type="GO" id="GO:0022857">
    <property type="term" value="F:transmembrane transporter activity"/>
    <property type="evidence" value="ECO:0007669"/>
    <property type="project" value="InterPro"/>
</dbReference>
<keyword evidence="4" id="KW-0533">Nickel</keyword>
<dbReference type="SUPFAM" id="SSF161098">
    <property type="entry name" value="MetI-like"/>
    <property type="match status" value="1"/>
</dbReference>
<evidence type="ECO:0000256" key="10">
    <source>
        <dbReference type="SAM" id="Phobius"/>
    </source>
</evidence>
<reference evidence="12 13" key="1">
    <citation type="submission" date="2018-06" db="EMBL/GenBank/DDBJ databases">
        <authorList>
            <consortium name="Pathogen Informatics"/>
            <person name="Doyle S."/>
        </authorList>
    </citation>
    <scope>NUCLEOTIDE SEQUENCE [LARGE SCALE GENOMIC DNA]</scope>
    <source>
        <strain evidence="12 13">NCTC12195</strain>
    </source>
</reference>
<evidence type="ECO:0000313" key="13">
    <source>
        <dbReference type="Proteomes" id="UP000255277"/>
    </source>
</evidence>
<protein>
    <submittedName>
        <fullName evidence="12">Amino acid ABC transporter permease</fullName>
    </submittedName>
</protein>
<dbReference type="EMBL" id="UHDK01000001">
    <property type="protein sequence ID" value="SUM34517.1"/>
    <property type="molecule type" value="Genomic_DNA"/>
</dbReference>
<dbReference type="InterPro" id="IPR035906">
    <property type="entry name" value="MetI-like_sf"/>
</dbReference>
<keyword evidence="6" id="KW-0029">Amino-acid transport</keyword>
<keyword evidence="9 10" id="KW-0472">Membrane</keyword>
<keyword evidence="5 10" id="KW-0812">Transmembrane</keyword>
<keyword evidence="8" id="KW-0921">Nickel transport</keyword>
<evidence type="ECO:0000256" key="4">
    <source>
        <dbReference type="ARBA" id="ARBA00022596"/>
    </source>
</evidence>
<feature type="transmembrane region" description="Helical" evidence="10">
    <location>
        <begin position="63"/>
        <end position="84"/>
    </location>
</feature>
<keyword evidence="3" id="KW-1003">Cell membrane</keyword>
<dbReference type="AlphaFoldDB" id="A0A380FJW3"/>
<feature type="transmembrane region" description="Helical" evidence="10">
    <location>
        <begin position="20"/>
        <end position="42"/>
    </location>
</feature>
<dbReference type="InterPro" id="IPR010065">
    <property type="entry name" value="AA_ABC_transptr_permease_3TM"/>
</dbReference>
<dbReference type="NCBIfam" id="TIGR01726">
    <property type="entry name" value="HEQRo_perm_3TM"/>
    <property type="match status" value="1"/>
</dbReference>
<evidence type="ECO:0000256" key="6">
    <source>
        <dbReference type="ARBA" id="ARBA00022970"/>
    </source>
</evidence>
<proteinExistence type="predicted"/>
<evidence type="ECO:0000256" key="5">
    <source>
        <dbReference type="ARBA" id="ARBA00022692"/>
    </source>
</evidence>
<comment type="subcellular location">
    <subcellularLocation>
        <location evidence="1">Cell membrane</location>
        <topology evidence="1">Multi-pass membrane protein</topology>
    </subcellularLocation>
</comment>
<name>A0A380FJW3_STAGA</name>
<dbReference type="GO" id="GO:0043190">
    <property type="term" value="C:ATP-binding cassette (ABC) transporter complex"/>
    <property type="evidence" value="ECO:0007669"/>
    <property type="project" value="InterPro"/>
</dbReference>
<dbReference type="GO" id="GO:0015675">
    <property type="term" value="P:nickel cation transport"/>
    <property type="evidence" value="ECO:0007669"/>
    <property type="project" value="UniProtKB-KW"/>
</dbReference>
<keyword evidence="8" id="KW-0406">Ion transport</keyword>
<dbReference type="Proteomes" id="UP000255277">
    <property type="component" value="Unassembled WGS sequence"/>
</dbReference>
<evidence type="ECO:0000256" key="7">
    <source>
        <dbReference type="ARBA" id="ARBA00022989"/>
    </source>
</evidence>
<dbReference type="PANTHER" id="PTHR30614:SF0">
    <property type="entry name" value="L-CYSTINE TRANSPORT SYSTEM PERMEASE PROTEIN TCYL"/>
    <property type="match status" value="1"/>
</dbReference>
<feature type="domain" description="ABC transmembrane type-1" evidence="11">
    <location>
        <begin position="18"/>
        <end position="86"/>
    </location>
</feature>
<evidence type="ECO:0000256" key="9">
    <source>
        <dbReference type="ARBA" id="ARBA00023136"/>
    </source>
</evidence>
<evidence type="ECO:0000256" key="1">
    <source>
        <dbReference type="ARBA" id="ARBA00004651"/>
    </source>
</evidence>
<keyword evidence="7 10" id="KW-1133">Transmembrane helix</keyword>